<dbReference type="InterPro" id="IPR036514">
    <property type="entry name" value="SGNH_hydro_sf"/>
</dbReference>
<dbReference type="InterPro" id="IPR035669">
    <property type="entry name" value="SGNH_plant_lipase-like"/>
</dbReference>
<dbReference type="OMA" id="MELEWFR"/>
<dbReference type="GO" id="GO:0016788">
    <property type="term" value="F:hydrolase activity, acting on ester bonds"/>
    <property type="evidence" value="ECO:0007669"/>
    <property type="project" value="InterPro"/>
</dbReference>
<evidence type="ECO:0000313" key="7">
    <source>
        <dbReference type="RefSeq" id="XP_010277743.1"/>
    </source>
</evidence>
<evidence type="ECO:0000256" key="3">
    <source>
        <dbReference type="ARBA" id="ARBA00022801"/>
    </source>
</evidence>
<comment type="similarity">
    <text evidence="1">Belongs to the 'GDSL' lipolytic enzyme family.</text>
</comment>
<feature type="chain" id="PRO_5010529398" evidence="5">
    <location>
        <begin position="29"/>
        <end position="390"/>
    </location>
</feature>
<evidence type="ECO:0000256" key="5">
    <source>
        <dbReference type="SAM" id="SignalP"/>
    </source>
</evidence>
<keyword evidence="6" id="KW-1185">Reference proteome</keyword>
<keyword evidence="4" id="KW-0325">Glycoprotein</keyword>
<dbReference type="Gene3D" id="3.40.50.1110">
    <property type="entry name" value="SGNH hydrolase"/>
    <property type="match status" value="1"/>
</dbReference>
<dbReference type="OrthoDB" id="1600564at2759"/>
<proteinExistence type="inferred from homology"/>
<sequence length="390" mass="43479">MATNFLLLSKFSVLGVLLALATTHPTSCSCHYTSIFSFGDSLIDTGNLLRLQHNNASFECWFPYGITYFHHPTGRCSDGRLIIDFIAEYLGLPFVPPYLSRGSGGQDFRHGVNFAVGGATALDYNFNEHGGTHDSRINNSLAIQLRWFKELLPSLCDSDSKCRDLFSRSLFIVGEIGGNDYSLALNRGRSLEEIKSLVPRVINNISSAIQMFIQENGAVTLLVPGHLPYGCFPVFLTDFKSPNEEDYESETGCLRWLNQLSEFNNHLLQEEIHRLRHLHPHVTIIYADLYNAVKAIFRSPDKFGFRKGALLLTCCGGEGPYNYNKSVHCGVRGAKVCQDPSQYGSWDGTHMTEAVYRVIATGLMEGPYAIPPFNLSHLLPLLQNAAHVSY</sequence>
<dbReference type="PANTHER" id="PTHR22835:SF683">
    <property type="entry name" value="OS05G0506800 PROTEIN"/>
    <property type="match status" value="1"/>
</dbReference>
<dbReference type="InParanoid" id="A0A1U8B999"/>
<evidence type="ECO:0000256" key="4">
    <source>
        <dbReference type="ARBA" id="ARBA00023180"/>
    </source>
</evidence>
<keyword evidence="3" id="KW-0378">Hydrolase</keyword>
<dbReference type="KEGG" id="nnu:104612125"/>
<protein>
    <submittedName>
        <fullName evidence="7">GDSL esterase/lipase At1g28570-like</fullName>
    </submittedName>
</protein>
<dbReference type="InterPro" id="IPR001087">
    <property type="entry name" value="GDSL"/>
</dbReference>
<evidence type="ECO:0000313" key="6">
    <source>
        <dbReference type="Proteomes" id="UP000189703"/>
    </source>
</evidence>
<gene>
    <name evidence="7" type="primary">LOC104612125</name>
</gene>
<dbReference type="PANTHER" id="PTHR22835">
    <property type="entry name" value="ZINC FINGER FYVE DOMAIN CONTAINING PROTEIN"/>
    <property type="match status" value="1"/>
</dbReference>
<organism evidence="6 7">
    <name type="scientific">Nelumbo nucifera</name>
    <name type="common">Sacred lotus</name>
    <dbReference type="NCBI Taxonomy" id="4432"/>
    <lineage>
        <taxon>Eukaryota</taxon>
        <taxon>Viridiplantae</taxon>
        <taxon>Streptophyta</taxon>
        <taxon>Embryophyta</taxon>
        <taxon>Tracheophyta</taxon>
        <taxon>Spermatophyta</taxon>
        <taxon>Magnoliopsida</taxon>
        <taxon>Proteales</taxon>
        <taxon>Nelumbonaceae</taxon>
        <taxon>Nelumbo</taxon>
    </lineage>
</organism>
<evidence type="ECO:0000256" key="2">
    <source>
        <dbReference type="ARBA" id="ARBA00022729"/>
    </source>
</evidence>
<feature type="signal peptide" evidence="5">
    <location>
        <begin position="1"/>
        <end position="28"/>
    </location>
</feature>
<dbReference type="CDD" id="cd01837">
    <property type="entry name" value="SGNH_plant_lipase_like"/>
    <property type="match status" value="1"/>
</dbReference>
<name>A0A1U8B999_NELNU</name>
<dbReference type="Pfam" id="PF00657">
    <property type="entry name" value="Lipase_GDSL"/>
    <property type="match status" value="1"/>
</dbReference>
<dbReference type="RefSeq" id="XP_010277743.1">
    <property type="nucleotide sequence ID" value="XM_010279441.2"/>
</dbReference>
<dbReference type="eggNOG" id="ENOG502QSMM">
    <property type="taxonomic scope" value="Eukaryota"/>
</dbReference>
<dbReference type="AlphaFoldDB" id="A0A1U8B999"/>
<dbReference type="Proteomes" id="UP000189703">
    <property type="component" value="Unplaced"/>
</dbReference>
<dbReference type="SUPFAM" id="SSF52266">
    <property type="entry name" value="SGNH hydrolase"/>
    <property type="match status" value="1"/>
</dbReference>
<dbReference type="GeneID" id="104612125"/>
<evidence type="ECO:0000256" key="1">
    <source>
        <dbReference type="ARBA" id="ARBA00008668"/>
    </source>
</evidence>
<reference evidence="7" key="1">
    <citation type="submission" date="2025-08" db="UniProtKB">
        <authorList>
            <consortium name="RefSeq"/>
        </authorList>
    </citation>
    <scope>IDENTIFICATION</scope>
</reference>
<keyword evidence="2 5" id="KW-0732">Signal</keyword>
<accession>A0A1U8B999</accession>